<gene>
    <name evidence="3" type="ORF">ON753_22710</name>
</gene>
<protein>
    <submittedName>
        <fullName evidence="3">SRPBCC domain-containing protein</fullName>
    </submittedName>
</protein>
<comment type="caution">
    <text evidence="3">The sequence shown here is derived from an EMBL/GenBank/DDBJ whole genome shotgun (WGS) entry which is preliminary data.</text>
</comment>
<dbReference type="InterPro" id="IPR023393">
    <property type="entry name" value="START-like_dom_sf"/>
</dbReference>
<accession>A0ABT3R7M1</accession>
<dbReference type="Pfam" id="PF08327">
    <property type="entry name" value="AHSA1"/>
    <property type="match status" value="1"/>
</dbReference>
<evidence type="ECO:0000313" key="3">
    <source>
        <dbReference type="EMBL" id="MCX2725144.1"/>
    </source>
</evidence>
<dbReference type="Gene3D" id="3.30.530.20">
    <property type="match status" value="1"/>
</dbReference>
<dbReference type="SUPFAM" id="SSF55961">
    <property type="entry name" value="Bet v1-like"/>
    <property type="match status" value="1"/>
</dbReference>
<organism evidence="3 4">
    <name type="scientific">Roseibium salinum</name>
    <dbReference type="NCBI Taxonomy" id="1604349"/>
    <lineage>
        <taxon>Bacteria</taxon>
        <taxon>Pseudomonadati</taxon>
        <taxon>Pseudomonadota</taxon>
        <taxon>Alphaproteobacteria</taxon>
        <taxon>Hyphomicrobiales</taxon>
        <taxon>Stappiaceae</taxon>
        <taxon>Roseibium</taxon>
    </lineage>
</organism>
<feature type="domain" description="Activator of Hsp90 ATPase homologue 1/2-like C-terminal" evidence="2">
    <location>
        <begin position="16"/>
        <end position="140"/>
    </location>
</feature>
<name>A0ABT3R7M1_9HYPH</name>
<evidence type="ECO:0000259" key="2">
    <source>
        <dbReference type="Pfam" id="PF08327"/>
    </source>
</evidence>
<dbReference type="InterPro" id="IPR013538">
    <property type="entry name" value="ASHA1/2-like_C"/>
</dbReference>
<dbReference type="RefSeq" id="WP_265965743.1">
    <property type="nucleotide sequence ID" value="NZ_JAPEVI010000003.1"/>
</dbReference>
<keyword evidence="4" id="KW-1185">Reference proteome</keyword>
<dbReference type="EMBL" id="JAPEVI010000003">
    <property type="protein sequence ID" value="MCX2725144.1"/>
    <property type="molecule type" value="Genomic_DNA"/>
</dbReference>
<reference evidence="3 4" key="1">
    <citation type="journal article" date="2016" name="Int. J. Syst. Evol. Microbiol.">
        <title>Labrenzia salina sp. nov., isolated from the rhizosphere of the halophyte Arthrocnemum macrostachyum.</title>
        <authorList>
            <person name="Camacho M."/>
            <person name="Redondo-Gomez S."/>
            <person name="Rodriguez-Llorente I."/>
            <person name="Rohde M."/>
            <person name="Sproer C."/>
            <person name="Schumann P."/>
            <person name="Klenk H.P."/>
            <person name="Montero-Calasanz M.D.C."/>
        </authorList>
    </citation>
    <scope>NUCLEOTIDE SEQUENCE [LARGE SCALE GENOMIC DNA]</scope>
    <source>
        <strain evidence="3 4">DSM 29163</strain>
    </source>
</reference>
<evidence type="ECO:0000313" key="4">
    <source>
        <dbReference type="Proteomes" id="UP001300261"/>
    </source>
</evidence>
<evidence type="ECO:0000256" key="1">
    <source>
        <dbReference type="ARBA" id="ARBA00006817"/>
    </source>
</evidence>
<dbReference type="Proteomes" id="UP001300261">
    <property type="component" value="Unassembled WGS sequence"/>
</dbReference>
<comment type="similarity">
    <text evidence="1">Belongs to the AHA1 family.</text>
</comment>
<sequence length="158" mass="18190">MIAMRDDELLIEREFDAPAELVFRLWQERDHVLRWWGPEEFTTTELDWELTPGRPWRGAMVAKDYGLTRFGGVIREVNPARQIVFTFAWDEDSGRDMETVVTVTLEQKNGRTLQTFHQAPFSSVAIRDSHVGGWDSLFNKQQLYVENIAAAQAKGGFA</sequence>
<proteinExistence type="inferred from homology"/>